<protein>
    <submittedName>
        <fullName evidence="1">Uncharacterized protein</fullName>
    </submittedName>
</protein>
<organism evidence="1">
    <name type="scientific">Arundo donax</name>
    <name type="common">Giant reed</name>
    <name type="synonym">Donax arundinaceus</name>
    <dbReference type="NCBI Taxonomy" id="35708"/>
    <lineage>
        <taxon>Eukaryota</taxon>
        <taxon>Viridiplantae</taxon>
        <taxon>Streptophyta</taxon>
        <taxon>Embryophyta</taxon>
        <taxon>Tracheophyta</taxon>
        <taxon>Spermatophyta</taxon>
        <taxon>Magnoliopsida</taxon>
        <taxon>Liliopsida</taxon>
        <taxon>Poales</taxon>
        <taxon>Poaceae</taxon>
        <taxon>PACMAD clade</taxon>
        <taxon>Arundinoideae</taxon>
        <taxon>Arundineae</taxon>
        <taxon>Arundo</taxon>
    </lineage>
</organism>
<accession>A0A0A9E9B4</accession>
<dbReference type="EMBL" id="GBRH01200511">
    <property type="protein sequence ID" value="JAD97384.1"/>
    <property type="molecule type" value="Transcribed_RNA"/>
</dbReference>
<sequence>MDPICSRASGSGFVASSSGVVFNGVPSNGSGFDASYGVTGSNHILLASGGYLSLMASVAPAESLKRQASVISPAMK</sequence>
<reference evidence="1" key="2">
    <citation type="journal article" date="2015" name="Data Brief">
        <title>Shoot transcriptome of the giant reed, Arundo donax.</title>
        <authorList>
            <person name="Barrero R.A."/>
            <person name="Guerrero F.D."/>
            <person name="Moolhuijzen P."/>
            <person name="Goolsby J.A."/>
            <person name="Tidwell J."/>
            <person name="Bellgard S.E."/>
            <person name="Bellgard M.I."/>
        </authorList>
    </citation>
    <scope>NUCLEOTIDE SEQUENCE</scope>
    <source>
        <tissue evidence="1">Shoot tissue taken approximately 20 cm above the soil surface</tissue>
    </source>
</reference>
<dbReference type="AlphaFoldDB" id="A0A0A9E9B4"/>
<proteinExistence type="predicted"/>
<evidence type="ECO:0000313" key="1">
    <source>
        <dbReference type="EMBL" id="JAD97384.1"/>
    </source>
</evidence>
<name>A0A0A9E9B4_ARUDO</name>
<reference evidence="1" key="1">
    <citation type="submission" date="2014-09" db="EMBL/GenBank/DDBJ databases">
        <authorList>
            <person name="Magalhaes I.L.F."/>
            <person name="Oliveira U."/>
            <person name="Santos F.R."/>
            <person name="Vidigal T.H.D.A."/>
            <person name="Brescovit A.D."/>
            <person name="Santos A.J."/>
        </authorList>
    </citation>
    <scope>NUCLEOTIDE SEQUENCE</scope>
    <source>
        <tissue evidence="1">Shoot tissue taken approximately 20 cm above the soil surface</tissue>
    </source>
</reference>